<proteinExistence type="predicted"/>
<dbReference type="EMBL" id="JACASI010000033">
    <property type="protein sequence ID" value="MCQ3830257.1"/>
    <property type="molecule type" value="Genomic_DNA"/>
</dbReference>
<evidence type="ECO:0000256" key="2">
    <source>
        <dbReference type="ARBA" id="ARBA00023163"/>
    </source>
</evidence>
<dbReference type="InterPro" id="IPR018060">
    <property type="entry name" value="HTH_AraC"/>
</dbReference>
<comment type="caution">
    <text evidence="4">The sequence shown here is derived from an EMBL/GenBank/DDBJ whole genome shotgun (WGS) entry which is preliminary data.</text>
</comment>
<dbReference type="InterPro" id="IPR009057">
    <property type="entry name" value="Homeodomain-like_sf"/>
</dbReference>
<evidence type="ECO:0000259" key="3">
    <source>
        <dbReference type="PROSITE" id="PS01124"/>
    </source>
</evidence>
<dbReference type="PANTHER" id="PTHR43436">
    <property type="entry name" value="ARAC-FAMILY TRANSCRIPTIONAL REGULATOR"/>
    <property type="match status" value="1"/>
</dbReference>
<evidence type="ECO:0000313" key="4">
    <source>
        <dbReference type="EMBL" id="MCQ3830257.1"/>
    </source>
</evidence>
<feature type="domain" description="HTH araC/xylS-type" evidence="3">
    <location>
        <begin position="191"/>
        <end position="289"/>
    </location>
</feature>
<dbReference type="SMART" id="SM00342">
    <property type="entry name" value="HTH_ARAC"/>
    <property type="match status" value="1"/>
</dbReference>
<sequence>MRSLIDLKNIMLNLAPREGIFTTSLANLSVIRSDRPTVPQLVLYEPALCIVAQGVKEAQLETRTYRYDASHYLLGSACLPVMGAVVEGSERKPFLCLRVELDRAVVAELIENVAPEKLSDSPCSALNIGVLNDQLLDAVVRLLELTTRPLDRSVLAPLIEREIVWYLLNTSSGAVMLAQMVRRAKNYRTLYDTLAWLEKHFAESSSCQDLAGRASMSQSKFYSQFKALTGTSPIRYRARLRLIEARRLMVVDGFDAASAGFKVGYNEPSQFSREYSSYFGLPPKRDVERLLSSEGDVSVLFSGR</sequence>
<name>A0ABT1P2A7_9GAMM</name>
<keyword evidence="5" id="KW-1185">Reference proteome</keyword>
<evidence type="ECO:0000313" key="5">
    <source>
        <dbReference type="Proteomes" id="UP001205566"/>
    </source>
</evidence>
<evidence type="ECO:0000256" key="1">
    <source>
        <dbReference type="ARBA" id="ARBA00023015"/>
    </source>
</evidence>
<dbReference type="InterPro" id="IPR009594">
    <property type="entry name" value="Tscrpt_reg_HTH_AraC_N"/>
</dbReference>
<dbReference type="Gene3D" id="1.10.10.60">
    <property type="entry name" value="Homeodomain-like"/>
    <property type="match status" value="1"/>
</dbReference>
<keyword evidence="1" id="KW-0805">Transcription regulation</keyword>
<keyword evidence="2" id="KW-0804">Transcription</keyword>
<protein>
    <submittedName>
        <fullName evidence="4">AraC family transcriptional regulator</fullName>
    </submittedName>
</protein>
<reference evidence="4" key="1">
    <citation type="thesis" date="2020" institute="Technische Universitat Dresden" country="Dresden, Germany">
        <title>The Agarolytic System of Microbulbifer elongatus PORT2, Isolated from Batu Karas, Pangandaran West Java Indonesia.</title>
        <authorList>
            <person name="Anggraeni S.R."/>
        </authorList>
    </citation>
    <scope>NUCLEOTIDE SEQUENCE</scope>
    <source>
        <strain evidence="4">PORT2</strain>
    </source>
</reference>
<gene>
    <name evidence="4" type="ORF">HXX02_12445</name>
</gene>
<dbReference type="Pfam" id="PF12833">
    <property type="entry name" value="HTH_18"/>
    <property type="match status" value="1"/>
</dbReference>
<dbReference type="PANTHER" id="PTHR43436:SF2">
    <property type="entry name" value="ARAC_XYLS FAMILY TRANSCRIPTIONAL REGULATOR"/>
    <property type="match status" value="1"/>
</dbReference>
<dbReference type="RefSeq" id="WP_255875220.1">
    <property type="nucleotide sequence ID" value="NZ_JACASI010000033.1"/>
</dbReference>
<dbReference type="SUPFAM" id="SSF46689">
    <property type="entry name" value="Homeodomain-like"/>
    <property type="match status" value="2"/>
</dbReference>
<dbReference type="Pfam" id="PF06719">
    <property type="entry name" value="AraC_N"/>
    <property type="match status" value="1"/>
</dbReference>
<organism evidence="4 5">
    <name type="scientific">Microbulbifer elongatus</name>
    <dbReference type="NCBI Taxonomy" id="86173"/>
    <lineage>
        <taxon>Bacteria</taxon>
        <taxon>Pseudomonadati</taxon>
        <taxon>Pseudomonadota</taxon>
        <taxon>Gammaproteobacteria</taxon>
        <taxon>Cellvibrionales</taxon>
        <taxon>Microbulbiferaceae</taxon>
        <taxon>Microbulbifer</taxon>
    </lineage>
</organism>
<dbReference type="Proteomes" id="UP001205566">
    <property type="component" value="Unassembled WGS sequence"/>
</dbReference>
<accession>A0ABT1P2A7</accession>
<dbReference type="PROSITE" id="PS01124">
    <property type="entry name" value="HTH_ARAC_FAMILY_2"/>
    <property type="match status" value="1"/>
</dbReference>